<dbReference type="GeneID" id="11476674"/>
<dbReference type="InterPro" id="IPR001788">
    <property type="entry name" value="RNA-dep_RNA_pol_alsuvir"/>
</dbReference>
<keyword evidence="1" id="KW-0696">RNA-directed RNA polymerase</keyword>
<dbReference type="InterPro" id="IPR007094">
    <property type="entry name" value="RNA-dir_pol_PSvirus"/>
</dbReference>
<keyword evidence="6" id="KW-0067">ATP-binding</keyword>
<keyword evidence="3" id="KW-0548">Nucleotidyltransferase</keyword>
<dbReference type="Pfam" id="PF01660">
    <property type="entry name" value="Vmethyltransf"/>
    <property type="match status" value="2"/>
</dbReference>
<dbReference type="Proteomes" id="UP000242436">
    <property type="component" value="Genome"/>
</dbReference>
<evidence type="ECO:0000259" key="10">
    <source>
        <dbReference type="PROSITE" id="PS51657"/>
    </source>
</evidence>
<dbReference type="KEGG" id="vg:11476674"/>
<dbReference type="PROSITE" id="PS51743">
    <property type="entry name" value="ALPHAVIRUS_MT"/>
    <property type="match status" value="1"/>
</dbReference>
<keyword evidence="13" id="KW-1185">Reference proteome</keyword>
<keyword evidence="5" id="KW-0378">Hydrolase</keyword>
<dbReference type="SUPFAM" id="SSF52540">
    <property type="entry name" value="P-loop containing nucleoside triphosphate hydrolases"/>
    <property type="match status" value="1"/>
</dbReference>
<dbReference type="GO" id="GO:0008174">
    <property type="term" value="F:mRNA methyltransferase activity"/>
    <property type="evidence" value="ECO:0007669"/>
    <property type="project" value="UniProtKB-UniRule"/>
</dbReference>
<dbReference type="PROSITE" id="PS50507">
    <property type="entry name" value="RDRP_SSRNA_POS"/>
    <property type="match status" value="1"/>
</dbReference>
<feature type="domain" description="RdRp catalytic" evidence="9">
    <location>
        <begin position="1645"/>
        <end position="1758"/>
    </location>
</feature>
<feature type="domain" description="Alphavirus-like MT" evidence="11">
    <location>
        <begin position="216"/>
        <end position="587"/>
    </location>
</feature>
<dbReference type="GO" id="GO:0003724">
    <property type="term" value="F:RNA helicase activity"/>
    <property type="evidence" value="ECO:0007669"/>
    <property type="project" value="UniProtKB-EC"/>
</dbReference>
<dbReference type="EMBL" id="FJ907327">
    <property type="protein sequence ID" value="ACT67464.1"/>
    <property type="molecule type" value="Genomic_RNA"/>
</dbReference>
<keyword evidence="7" id="KW-0693">Viral RNA replication</keyword>
<accession>C7T4Z4</accession>
<evidence type="ECO:0000259" key="11">
    <source>
        <dbReference type="PROSITE" id="PS51743"/>
    </source>
</evidence>
<dbReference type="GO" id="GO:0039694">
    <property type="term" value="P:viral RNA genome replication"/>
    <property type="evidence" value="ECO:0007669"/>
    <property type="project" value="InterPro"/>
</dbReference>
<protein>
    <submittedName>
        <fullName evidence="12">Replicase-associated polyprotein</fullName>
    </submittedName>
</protein>
<dbReference type="Pfam" id="PF00978">
    <property type="entry name" value="RdRP_2"/>
    <property type="match status" value="1"/>
</dbReference>
<dbReference type="PROSITE" id="PS51657">
    <property type="entry name" value="PSRV_HELICASE"/>
    <property type="match status" value="1"/>
</dbReference>
<dbReference type="RefSeq" id="YP_003126903.1">
    <property type="nucleotide sequence ID" value="NC_013133.1"/>
</dbReference>
<organism evidence="12 13">
    <name type="scientific">Japanese holly fern mottle virus</name>
    <dbReference type="NCBI Taxonomy" id="659660"/>
    <lineage>
        <taxon>Viruses</taxon>
        <taxon>Riboviria</taxon>
        <taxon>Orthornavirae</taxon>
        <taxon>Kitrinoviricota</taxon>
        <taxon>Alsuviricetes</taxon>
        <taxon>Martellivirales</taxon>
        <taxon>Mayoviridae</taxon>
        <taxon>Pteridovirus</taxon>
        <taxon>Pteridovirus filicis</taxon>
    </lineage>
</organism>
<feature type="domain" description="(+)RNA virus helicase C-terminal" evidence="10">
    <location>
        <begin position="1012"/>
        <end position="1349"/>
    </location>
</feature>
<reference evidence="12 13" key="1">
    <citation type="journal article" date="2009" name="J. Gen. Virol.">
        <title>A novel plant virus with unique properties infecting Japanese holly fern.</title>
        <authorList>
            <person name="Valverde R.A."/>
            <person name="Sabanadzovic S."/>
        </authorList>
    </citation>
    <scope>NUCLEOTIDE SEQUENCE [LARGE SCALE GENOMIC DNA]</scope>
    <source>
        <strain evidence="12">DI</strain>
    </source>
</reference>
<dbReference type="CDD" id="cd23256">
    <property type="entry name" value="Mayoviridae_RdRp"/>
    <property type="match status" value="1"/>
</dbReference>
<evidence type="ECO:0000256" key="1">
    <source>
        <dbReference type="ARBA" id="ARBA00022484"/>
    </source>
</evidence>
<keyword evidence="4" id="KW-0547">Nucleotide-binding</keyword>
<dbReference type="Pfam" id="PF01443">
    <property type="entry name" value="Viral_helicase1"/>
    <property type="match status" value="1"/>
</dbReference>
<evidence type="ECO:0000256" key="2">
    <source>
        <dbReference type="ARBA" id="ARBA00022679"/>
    </source>
</evidence>
<evidence type="ECO:0000256" key="4">
    <source>
        <dbReference type="ARBA" id="ARBA00022741"/>
    </source>
</evidence>
<keyword evidence="2" id="KW-0808">Transferase</keyword>
<evidence type="ECO:0000256" key="6">
    <source>
        <dbReference type="ARBA" id="ARBA00022840"/>
    </source>
</evidence>
<dbReference type="GO" id="GO:0005524">
    <property type="term" value="F:ATP binding"/>
    <property type="evidence" value="ECO:0007669"/>
    <property type="project" value="UniProtKB-KW"/>
</dbReference>
<evidence type="ECO:0000256" key="5">
    <source>
        <dbReference type="ARBA" id="ARBA00022801"/>
    </source>
</evidence>
<evidence type="ECO:0000256" key="7">
    <source>
        <dbReference type="ARBA" id="ARBA00022953"/>
    </source>
</evidence>
<evidence type="ECO:0000313" key="12">
    <source>
        <dbReference type="EMBL" id="ACT67464.1"/>
    </source>
</evidence>
<evidence type="ECO:0000256" key="3">
    <source>
        <dbReference type="ARBA" id="ARBA00022695"/>
    </source>
</evidence>
<comment type="catalytic activity">
    <reaction evidence="8">
        <text>ATP + H2O = ADP + phosphate + H(+)</text>
        <dbReference type="Rhea" id="RHEA:13065"/>
        <dbReference type="ChEBI" id="CHEBI:15377"/>
        <dbReference type="ChEBI" id="CHEBI:15378"/>
        <dbReference type="ChEBI" id="CHEBI:30616"/>
        <dbReference type="ChEBI" id="CHEBI:43474"/>
        <dbReference type="ChEBI" id="CHEBI:456216"/>
        <dbReference type="EC" id="3.6.4.13"/>
    </reaction>
</comment>
<dbReference type="InterPro" id="IPR002588">
    <property type="entry name" value="Alphavirus-like_MT_dom"/>
</dbReference>
<dbReference type="SUPFAM" id="SSF56672">
    <property type="entry name" value="DNA/RNA polymerases"/>
    <property type="match status" value="1"/>
</dbReference>
<evidence type="ECO:0000256" key="8">
    <source>
        <dbReference type="ARBA" id="ARBA00047984"/>
    </source>
</evidence>
<dbReference type="GO" id="GO:0003723">
    <property type="term" value="F:RNA binding"/>
    <property type="evidence" value="ECO:0007669"/>
    <property type="project" value="InterPro"/>
</dbReference>
<dbReference type="GO" id="GO:0003968">
    <property type="term" value="F:RNA-directed RNA polymerase activity"/>
    <property type="evidence" value="ECO:0007669"/>
    <property type="project" value="UniProtKB-KW"/>
</dbReference>
<dbReference type="Gene3D" id="3.40.50.300">
    <property type="entry name" value="P-loop containing nucleotide triphosphate hydrolases"/>
    <property type="match status" value="2"/>
</dbReference>
<sequence>MDKLLSLFTIPSVFLSALTDTGGFCYLNCFDVSLYPGRIFDILAAQFAMLSTAMSVKRHVGEYKFLLTGKELKEIVIRHGNMRIRSFRVVYSTSERCVCHIDKSTGALIDAAWLNDNDLFGADVPQFNLGSLPQVKAVDYLEPGSLQFEQVRGSVIRRAVADDDSNVSASLRADYLEKLRQAELVRQSLRKVRVVRSISPDQLATLRSLFPGFEFEYTPRYDGPHNMAAVIRTAETLEAVLSFPKDEPLIDIGGDFFFHVRNGFTHVHCCAPILDSRDDERFSKRCMHLQKWVIDKQVSAYSSMSRRVKATLKEIPNLELLCDRLREFNDACRTPDDNGMDCSMFCHRTFQSSFETVEDSSSVPFEDAVVSGSFAVSPWDVETQVGRRLAGGKFPPKKTFDDLADVAVNWVTEGVNSVVSSLKKERSGDISCDSSCVEEGAPEGVSVASASVASDESVRRTVSCGRRARFGIMIHSSYDMLPVPVCQGMVEHDMTMVKGCMIAEPAMLVQTKGYLPILECNWRLVTPLGVPLTCHPCKLGDRFYRLSTTGDRPLSCPGFDDVFIEYHFQDDSTMAYRHKFSTVFEWMTCHIVECDGARFCLERDKFRDGSLYFTITRLRFPSLRSELNFSCAWLSSMASHYVLKVPMFRSFRYKGFLRHSYFDEYVVSKTLVDTVFSACLRSLYTFEPKDHRKNFQVVITYLASHSQSIIINGTAVTRREPLPAEWLNPIAMAIYYQLCVVKDDESQALLNIDNCQITKIFHFSNFVSALKDIVTSFLKFVLPSKLFEKFSDISNVGDFINNNMRVSTVYEYVASVSSIRHTSDFSDVVVHDVEQFREVNVAALNWADEAEVADLMPADLKEESAVCAEVSFDPSMVDEYTVSTAPKAVDPVGPLPPVSSDAKSIVEASVLEYLDLLSQDYNNLWNKMHSFLRNVCADVRLLPNYCMDPSDWGVYCLRKGEGWLLKPDHFNHAVAFCAAGFISVDVEKGVPRPTAKASSKYHDKIGDYLVFCSDSKLINGFYIYDKYKSRSFSLNATSFNMVDGVAGCGKTYEITNFVRNCDKKCLVVSPIKTSIEDLRENLPSVDRRYLRTIDSYLLNPNVEVDVLVVDEAYSTMPGAVMLVASCCKAKELRVYGDTEQIPYAIRVPTFEQRFPFLGDLVKWKVSLREDTRRCPQDVVEAVNLMGLYKKKKFRSLSKVTSSMSLQEVHSVNDIPLIKGALYISQTQKDVAMLMTRWKKILGEKRDKGKGKKPLVTVSTLEEYLTTTVHGAQGSTYTDVVYFRLSKNSCDLYEMSRCYYSLVAVTRHTGQFTYCSVVPDDPKDVVAKLCKLSRGSSVANADIPGEELIVDAPNLVVCDVPVVVKPTRISDRALEIVEMNNPSCSHHMPVGHVDLDVKIPHLNDEPGVSGLAAIGDLIEAFYPGNTAVDTEIQQDAIEFSDLSLSLDRCRVDLSRRSSVVAPGIHFSPVLKTGALERVRPSQTMSILAYESRNANVPLTSENIDIENLSTVAVEKFFSECVDESRLSNLSPFVVGVAADAAQQYLDVVGDKIPKPSNLSFASCNKFSHMVKQTRKPCSDTSVQTEFKRPATITYHGKDITQVASPVFRQLTDRLLAVLMPNICVPICDNHDMAQWVANRFSSIGVYKSIEIDISQMDKSQMELHQLIQDKVFLRLGADPEFIFKWKEAHRLCHMAEASVGFAFTTSWQRRTGDAATLLGNSVVTLVVNNYVLGFKNFVAVGCVGDDFSGLYTKSLSFDSNKYPKMFNFSVKVFESTSGFYLCSRWVLEVNGTFLWCPDIPRLAQRLSRKDIPQDESLLREVFTGMKDATASLFKIGVADQLALVMAVKYRKEVGTILPAILAMKQSLSSFSNFKQLFELSDPSLDCVLKLQQDVVSSAKSNWRKSKSRFR</sequence>
<evidence type="ECO:0000259" key="9">
    <source>
        <dbReference type="PROSITE" id="PS50507"/>
    </source>
</evidence>
<dbReference type="GO" id="GO:0016787">
    <property type="term" value="F:hydrolase activity"/>
    <property type="evidence" value="ECO:0007669"/>
    <property type="project" value="UniProtKB-KW"/>
</dbReference>
<dbReference type="GO" id="GO:0006396">
    <property type="term" value="P:RNA processing"/>
    <property type="evidence" value="ECO:0007669"/>
    <property type="project" value="InterPro"/>
</dbReference>
<dbReference type="GO" id="GO:0016556">
    <property type="term" value="P:mRNA modification"/>
    <property type="evidence" value="ECO:0007669"/>
    <property type="project" value="InterPro"/>
</dbReference>
<name>C7T4Z4_9VIRU</name>
<dbReference type="InterPro" id="IPR043502">
    <property type="entry name" value="DNA/RNA_pol_sf"/>
</dbReference>
<dbReference type="InterPro" id="IPR027417">
    <property type="entry name" value="P-loop_NTPase"/>
</dbReference>
<dbReference type="GO" id="GO:0006351">
    <property type="term" value="P:DNA-templated transcription"/>
    <property type="evidence" value="ECO:0007669"/>
    <property type="project" value="InterPro"/>
</dbReference>
<dbReference type="InterPro" id="IPR027351">
    <property type="entry name" value="(+)RNA_virus_helicase_core_dom"/>
</dbReference>
<evidence type="ECO:0000313" key="13">
    <source>
        <dbReference type="Proteomes" id="UP000242436"/>
    </source>
</evidence>
<proteinExistence type="predicted"/>